<feature type="transmembrane region" description="Helical" evidence="1">
    <location>
        <begin position="37"/>
        <end position="59"/>
    </location>
</feature>
<dbReference type="EMBL" id="JACHHG010000004">
    <property type="protein sequence ID" value="MBB6098035.1"/>
    <property type="molecule type" value="Genomic_DNA"/>
</dbReference>
<protein>
    <submittedName>
        <fullName evidence="2">Uncharacterized protein</fullName>
    </submittedName>
</protein>
<proteinExistence type="predicted"/>
<feature type="transmembrane region" description="Helical" evidence="1">
    <location>
        <begin position="6"/>
        <end position="25"/>
    </location>
</feature>
<evidence type="ECO:0000256" key="1">
    <source>
        <dbReference type="SAM" id="Phobius"/>
    </source>
</evidence>
<feature type="transmembrane region" description="Helical" evidence="1">
    <location>
        <begin position="104"/>
        <end position="125"/>
    </location>
</feature>
<organism evidence="2 3">
    <name type="scientific">Deinobacterium chartae</name>
    <dbReference type="NCBI Taxonomy" id="521158"/>
    <lineage>
        <taxon>Bacteria</taxon>
        <taxon>Thermotogati</taxon>
        <taxon>Deinococcota</taxon>
        <taxon>Deinococci</taxon>
        <taxon>Deinococcales</taxon>
        <taxon>Deinococcaceae</taxon>
        <taxon>Deinobacterium</taxon>
    </lineage>
</organism>
<keyword evidence="1" id="KW-1133">Transmembrane helix</keyword>
<evidence type="ECO:0000313" key="2">
    <source>
        <dbReference type="EMBL" id="MBB6098035.1"/>
    </source>
</evidence>
<reference evidence="2 3" key="1">
    <citation type="submission" date="2020-08" db="EMBL/GenBank/DDBJ databases">
        <title>Genomic Encyclopedia of Type Strains, Phase IV (KMG-IV): sequencing the most valuable type-strain genomes for metagenomic binning, comparative biology and taxonomic classification.</title>
        <authorList>
            <person name="Goeker M."/>
        </authorList>
    </citation>
    <scope>NUCLEOTIDE SEQUENCE [LARGE SCALE GENOMIC DNA]</scope>
    <source>
        <strain evidence="2 3">DSM 21458</strain>
    </source>
</reference>
<gene>
    <name evidence="2" type="ORF">HNR42_001458</name>
</gene>
<keyword evidence="3" id="KW-1185">Reference proteome</keyword>
<evidence type="ECO:0000313" key="3">
    <source>
        <dbReference type="Proteomes" id="UP000569951"/>
    </source>
</evidence>
<comment type="caution">
    <text evidence="2">The sequence shown here is derived from an EMBL/GenBank/DDBJ whole genome shotgun (WGS) entry which is preliminary data.</text>
</comment>
<feature type="transmembrane region" description="Helical" evidence="1">
    <location>
        <begin position="65"/>
        <end position="83"/>
    </location>
</feature>
<keyword evidence="1" id="KW-0472">Membrane</keyword>
<dbReference type="AlphaFoldDB" id="A0A841I286"/>
<sequence length="132" mass="14617">MDYLVLGLWIAAVCTYLVSYVNTAFHPPRRDLGPAGFMLPRPIASLFYIALCVGLATRLPGTSGVLWAGALLGVIPLLLLYTVRGEVELRSAGLSYRMRRAERSWNWVQGVVTLPLLFVLVRLLLDLLFGGR</sequence>
<dbReference type="Proteomes" id="UP000569951">
    <property type="component" value="Unassembled WGS sequence"/>
</dbReference>
<keyword evidence="1" id="KW-0812">Transmembrane</keyword>
<dbReference type="RefSeq" id="WP_183986042.1">
    <property type="nucleotide sequence ID" value="NZ_JACHHG010000004.1"/>
</dbReference>
<name>A0A841I286_9DEIO</name>
<accession>A0A841I286</accession>